<dbReference type="AlphaFoldDB" id="A0A154PT56"/>
<organism evidence="1 2">
    <name type="scientific">Dufourea novaeangliae</name>
    <name type="common">Sweat bee</name>
    <dbReference type="NCBI Taxonomy" id="178035"/>
    <lineage>
        <taxon>Eukaryota</taxon>
        <taxon>Metazoa</taxon>
        <taxon>Ecdysozoa</taxon>
        <taxon>Arthropoda</taxon>
        <taxon>Hexapoda</taxon>
        <taxon>Insecta</taxon>
        <taxon>Pterygota</taxon>
        <taxon>Neoptera</taxon>
        <taxon>Endopterygota</taxon>
        <taxon>Hymenoptera</taxon>
        <taxon>Apocrita</taxon>
        <taxon>Aculeata</taxon>
        <taxon>Apoidea</taxon>
        <taxon>Anthophila</taxon>
        <taxon>Halictidae</taxon>
        <taxon>Rophitinae</taxon>
        <taxon>Dufourea</taxon>
    </lineage>
</organism>
<dbReference type="EMBL" id="KQ435215">
    <property type="protein sequence ID" value="KZC15082.1"/>
    <property type="molecule type" value="Genomic_DNA"/>
</dbReference>
<keyword evidence="2" id="KW-1185">Reference proteome</keyword>
<protein>
    <submittedName>
        <fullName evidence="1">Uncharacterized protein</fullName>
    </submittedName>
</protein>
<sequence length="50" mass="5878">MLSVPIENVSCLTCQAYDDKLLQPRIIREKYRKINGTPLQQIFLDQTIRN</sequence>
<accession>A0A154PT56</accession>
<evidence type="ECO:0000313" key="2">
    <source>
        <dbReference type="Proteomes" id="UP000076502"/>
    </source>
</evidence>
<dbReference type="Proteomes" id="UP000076502">
    <property type="component" value="Unassembled WGS sequence"/>
</dbReference>
<evidence type="ECO:0000313" key="1">
    <source>
        <dbReference type="EMBL" id="KZC15082.1"/>
    </source>
</evidence>
<proteinExistence type="predicted"/>
<name>A0A154PT56_DUFNO</name>
<reference evidence="1 2" key="1">
    <citation type="submission" date="2015-07" db="EMBL/GenBank/DDBJ databases">
        <title>The genome of Dufourea novaeangliae.</title>
        <authorList>
            <person name="Pan H."/>
            <person name="Kapheim K."/>
        </authorList>
    </citation>
    <scope>NUCLEOTIDE SEQUENCE [LARGE SCALE GENOMIC DNA]</scope>
    <source>
        <strain evidence="1">0120121106</strain>
        <tissue evidence="1">Whole body</tissue>
    </source>
</reference>
<gene>
    <name evidence="1" type="ORF">WN55_09460</name>
</gene>